<proteinExistence type="predicted"/>
<evidence type="ECO:0008006" key="3">
    <source>
        <dbReference type="Google" id="ProtNLM"/>
    </source>
</evidence>
<dbReference type="EMBL" id="JBICBT010001105">
    <property type="protein sequence ID" value="KAL3082600.1"/>
    <property type="molecule type" value="Genomic_DNA"/>
</dbReference>
<dbReference type="SUPFAM" id="SSF140990">
    <property type="entry name" value="FtsH protease domain-like"/>
    <property type="match status" value="2"/>
</dbReference>
<evidence type="ECO:0000313" key="1">
    <source>
        <dbReference type="EMBL" id="KAL3082600.1"/>
    </source>
</evidence>
<reference evidence="1 2" key="1">
    <citation type="submission" date="2024-10" db="EMBL/GenBank/DDBJ databases">
        <authorList>
            <person name="Kim D."/>
        </authorList>
    </citation>
    <scope>NUCLEOTIDE SEQUENCE [LARGE SCALE GENOMIC DNA]</scope>
    <source>
        <strain evidence="1">BH-2024</strain>
    </source>
</reference>
<dbReference type="Gene3D" id="1.20.58.760">
    <property type="entry name" value="Peptidase M41"/>
    <property type="match status" value="2"/>
</dbReference>
<dbReference type="AlphaFoldDB" id="A0ABD2IY84"/>
<dbReference type="PANTHER" id="PTHR23076:SF97">
    <property type="entry name" value="ATP-DEPENDENT ZINC METALLOPROTEASE YME1L1"/>
    <property type="match status" value="1"/>
</dbReference>
<comment type="caution">
    <text evidence="1">The sequence shown here is derived from an EMBL/GenBank/DDBJ whole genome shotgun (WGS) entry which is preliminary data.</text>
</comment>
<gene>
    <name evidence="1" type="ORF">niasHT_038189</name>
</gene>
<dbReference type="Proteomes" id="UP001620626">
    <property type="component" value="Unassembled WGS sequence"/>
</dbReference>
<accession>A0ABD2IY84</accession>
<evidence type="ECO:0000313" key="2">
    <source>
        <dbReference type="Proteomes" id="UP001620626"/>
    </source>
</evidence>
<sequence length="407" mass="44761">MPRQKGTKGWWQKKARFYKGIKVARITGNTTLALVAGHEAAHSVAVIKQKHMPQDFISATNIGTPENEGLTLATAVNPRNCSIKQIEALLVADMAGRAIELLLIGESHGDEGDVEEATVNARELLRKSGWKPPRGNKKKALDRAINEVIDESTEAAKGFLEANWSAIERVGRDNASSEQIFSVPKIPRAKGTKGWWQKKAKFYKGIKNKERDAVTAGHEAGHSIAIKMQENMPEQFISATIVSSGDDEGLTNSTTVRRSARGRPFGCRDQAETHAAVAGKAVELLLVGESHGDEGDIEAATANARELLRKRGRRRERGRDRERRAIKRAVGEVIDEETDAAKNFLKENWNAFEKVVEKQLNLNCSSSGYSLAFCDHNYSGFSVDFCSSDYSGCGIAFCDHNSCCAFR</sequence>
<name>A0ABD2IY84_9BILA</name>
<keyword evidence="2" id="KW-1185">Reference proteome</keyword>
<organism evidence="1 2">
    <name type="scientific">Heterodera trifolii</name>
    <dbReference type="NCBI Taxonomy" id="157864"/>
    <lineage>
        <taxon>Eukaryota</taxon>
        <taxon>Metazoa</taxon>
        <taxon>Ecdysozoa</taxon>
        <taxon>Nematoda</taxon>
        <taxon>Chromadorea</taxon>
        <taxon>Rhabditida</taxon>
        <taxon>Tylenchina</taxon>
        <taxon>Tylenchomorpha</taxon>
        <taxon>Tylenchoidea</taxon>
        <taxon>Heteroderidae</taxon>
        <taxon>Heteroderinae</taxon>
        <taxon>Heterodera</taxon>
    </lineage>
</organism>
<dbReference type="InterPro" id="IPR037219">
    <property type="entry name" value="Peptidase_M41-like"/>
</dbReference>
<dbReference type="PANTHER" id="PTHR23076">
    <property type="entry name" value="METALLOPROTEASE M41 FTSH"/>
    <property type="match status" value="1"/>
</dbReference>
<protein>
    <recommendedName>
        <fullName evidence="3">Peptidase M41 domain-containing protein</fullName>
    </recommendedName>
</protein>